<feature type="compositionally biased region" description="Polar residues" evidence="1">
    <location>
        <begin position="66"/>
        <end position="84"/>
    </location>
</feature>
<organism evidence="2 3">
    <name type="scientific">Neurospora tetraspora</name>
    <dbReference type="NCBI Taxonomy" id="94610"/>
    <lineage>
        <taxon>Eukaryota</taxon>
        <taxon>Fungi</taxon>
        <taxon>Dikarya</taxon>
        <taxon>Ascomycota</taxon>
        <taxon>Pezizomycotina</taxon>
        <taxon>Sordariomycetes</taxon>
        <taxon>Sordariomycetidae</taxon>
        <taxon>Sordariales</taxon>
        <taxon>Sordariaceae</taxon>
        <taxon>Neurospora</taxon>
    </lineage>
</organism>
<evidence type="ECO:0000313" key="2">
    <source>
        <dbReference type="EMBL" id="KAK3342698.1"/>
    </source>
</evidence>
<dbReference type="AlphaFoldDB" id="A0AAE0JD76"/>
<feature type="compositionally biased region" description="Basic and acidic residues" evidence="1">
    <location>
        <begin position="114"/>
        <end position="133"/>
    </location>
</feature>
<dbReference type="Proteomes" id="UP001278500">
    <property type="component" value="Unassembled WGS sequence"/>
</dbReference>
<accession>A0AAE0JD76</accession>
<feature type="region of interest" description="Disordered" evidence="1">
    <location>
        <begin position="1"/>
        <end position="137"/>
    </location>
</feature>
<gene>
    <name evidence="2" type="ORF">B0H65DRAFT_549883</name>
</gene>
<dbReference type="GeneID" id="87866848"/>
<keyword evidence="3" id="KW-1185">Reference proteome</keyword>
<proteinExistence type="predicted"/>
<reference evidence="2" key="1">
    <citation type="journal article" date="2023" name="Mol. Phylogenet. Evol.">
        <title>Genome-scale phylogeny and comparative genomics of the fungal order Sordariales.</title>
        <authorList>
            <person name="Hensen N."/>
            <person name="Bonometti L."/>
            <person name="Westerberg I."/>
            <person name="Brannstrom I.O."/>
            <person name="Guillou S."/>
            <person name="Cros-Aarteil S."/>
            <person name="Calhoun S."/>
            <person name="Haridas S."/>
            <person name="Kuo A."/>
            <person name="Mondo S."/>
            <person name="Pangilinan J."/>
            <person name="Riley R."/>
            <person name="LaButti K."/>
            <person name="Andreopoulos B."/>
            <person name="Lipzen A."/>
            <person name="Chen C."/>
            <person name="Yan M."/>
            <person name="Daum C."/>
            <person name="Ng V."/>
            <person name="Clum A."/>
            <person name="Steindorff A."/>
            <person name="Ohm R.A."/>
            <person name="Martin F."/>
            <person name="Silar P."/>
            <person name="Natvig D.O."/>
            <person name="Lalanne C."/>
            <person name="Gautier V."/>
            <person name="Ament-Velasquez S.L."/>
            <person name="Kruys A."/>
            <person name="Hutchinson M.I."/>
            <person name="Powell A.J."/>
            <person name="Barry K."/>
            <person name="Miller A.N."/>
            <person name="Grigoriev I.V."/>
            <person name="Debuchy R."/>
            <person name="Gladieux P."/>
            <person name="Hiltunen Thoren M."/>
            <person name="Johannesson H."/>
        </authorList>
    </citation>
    <scope>NUCLEOTIDE SEQUENCE</scope>
    <source>
        <strain evidence="2">CBS 560.94</strain>
    </source>
</reference>
<name>A0AAE0JD76_9PEZI</name>
<reference evidence="2" key="2">
    <citation type="submission" date="2023-06" db="EMBL/GenBank/DDBJ databases">
        <authorList>
            <consortium name="Lawrence Berkeley National Laboratory"/>
            <person name="Haridas S."/>
            <person name="Hensen N."/>
            <person name="Bonometti L."/>
            <person name="Westerberg I."/>
            <person name="Brannstrom I.O."/>
            <person name="Guillou S."/>
            <person name="Cros-Aarteil S."/>
            <person name="Calhoun S."/>
            <person name="Kuo A."/>
            <person name="Mondo S."/>
            <person name="Pangilinan J."/>
            <person name="Riley R."/>
            <person name="Labutti K."/>
            <person name="Andreopoulos B."/>
            <person name="Lipzen A."/>
            <person name="Chen C."/>
            <person name="Yanf M."/>
            <person name="Daum C."/>
            <person name="Ng V."/>
            <person name="Clum A."/>
            <person name="Steindorff A."/>
            <person name="Ohm R."/>
            <person name="Martin F."/>
            <person name="Silar P."/>
            <person name="Natvig D."/>
            <person name="Lalanne C."/>
            <person name="Gautier V."/>
            <person name="Ament-Velasquez S.L."/>
            <person name="Kruys A."/>
            <person name="Hutchinson M.I."/>
            <person name="Powell A.J."/>
            <person name="Barry K."/>
            <person name="Miller A.N."/>
            <person name="Grigoriev I.V."/>
            <person name="Debuchy R."/>
            <person name="Gladieux P."/>
            <person name="Thoren M.H."/>
            <person name="Johannesson H."/>
        </authorList>
    </citation>
    <scope>NUCLEOTIDE SEQUENCE</scope>
    <source>
        <strain evidence="2">CBS 560.94</strain>
    </source>
</reference>
<sequence>MATTKKTIKGLRASIRNRKTEKTAAKSTRRLVAMTAPPPSSSSSSSSSRAETTNNSAAVDFASDYGSATNDGNVTNPNDTTDVEQNAEKASSKDIDKWKSNSGSAKRWRLAQRRLAEQAAKQEAERQTPEEAARAASVRLARQNRSAENHLREMVEFWKTQPGVEVKIVNLKTSESAVKREKE</sequence>
<protein>
    <submittedName>
        <fullName evidence="2">Uncharacterized protein</fullName>
    </submittedName>
</protein>
<dbReference type="RefSeq" id="XP_062680491.1">
    <property type="nucleotide sequence ID" value="XM_062829694.1"/>
</dbReference>
<comment type="caution">
    <text evidence="2">The sequence shown here is derived from an EMBL/GenBank/DDBJ whole genome shotgun (WGS) entry which is preliminary data.</text>
</comment>
<evidence type="ECO:0000313" key="3">
    <source>
        <dbReference type="Proteomes" id="UP001278500"/>
    </source>
</evidence>
<evidence type="ECO:0000256" key="1">
    <source>
        <dbReference type="SAM" id="MobiDB-lite"/>
    </source>
</evidence>
<dbReference type="EMBL" id="JAUEPP010000005">
    <property type="protein sequence ID" value="KAK3342698.1"/>
    <property type="molecule type" value="Genomic_DNA"/>
</dbReference>
<feature type="compositionally biased region" description="Basic and acidic residues" evidence="1">
    <location>
        <begin position="86"/>
        <end position="99"/>
    </location>
</feature>